<keyword evidence="3" id="KW-0201">Cytochrome c-type biogenesis</keyword>
<feature type="domain" description="ABC transporter" evidence="7">
    <location>
        <begin position="4"/>
        <end position="210"/>
    </location>
</feature>
<dbReference type="Gene3D" id="3.40.50.300">
    <property type="entry name" value="P-loop containing nucleotide triphosphate hydrolases"/>
    <property type="match status" value="1"/>
</dbReference>
<dbReference type="InterPro" id="IPR003439">
    <property type="entry name" value="ABC_transporter-like_ATP-bd"/>
</dbReference>
<evidence type="ECO:0000259" key="7">
    <source>
        <dbReference type="PROSITE" id="PS50893"/>
    </source>
</evidence>
<dbReference type="InterPro" id="IPR027417">
    <property type="entry name" value="P-loop_NTPase"/>
</dbReference>
<dbReference type="InterPro" id="IPR005895">
    <property type="entry name" value="ABC_transptr_haem_export_CcmA"/>
</dbReference>
<evidence type="ECO:0000256" key="2">
    <source>
        <dbReference type="ARBA" id="ARBA00022741"/>
    </source>
</evidence>
<sequence>MALLQLNKFTCTRDDEPLFVPIDVSIHAGQIVQVAGPNGAGKTTLLRSLCGLFDSYEGEILWQDMPLAKARFEFLSQLLYLGHQPGIKKSLTARENLQWFAGIKGAVQTLDVEGVLAKVGLAGYADIPCHQMSAGQHRRVGLARLHFDTSPLWVLDEPFTAIDKLGVERLEGLIEARAKAGGTILLTTHQALSFEGYTTIELEKFSGGANV</sequence>
<dbReference type="EMBL" id="AP023086">
    <property type="protein sequence ID" value="BCD99001.1"/>
    <property type="molecule type" value="Genomic_DNA"/>
</dbReference>
<keyword evidence="6" id="KW-0472">Membrane</keyword>
<keyword evidence="4" id="KW-0067">ATP-binding</keyword>
<organism evidence="8 9">
    <name type="scientific">Marinagarivorans cellulosilyticus</name>
    <dbReference type="NCBI Taxonomy" id="2721545"/>
    <lineage>
        <taxon>Bacteria</taxon>
        <taxon>Pseudomonadati</taxon>
        <taxon>Pseudomonadota</taxon>
        <taxon>Gammaproteobacteria</taxon>
        <taxon>Cellvibrionales</taxon>
        <taxon>Cellvibrionaceae</taxon>
        <taxon>Marinagarivorans</taxon>
    </lineage>
</organism>
<dbReference type="InterPro" id="IPR003593">
    <property type="entry name" value="AAA+_ATPase"/>
</dbReference>
<keyword evidence="2" id="KW-0547">Nucleotide-binding</keyword>
<dbReference type="KEGG" id="marq:MARGE09_P3202"/>
<keyword evidence="5" id="KW-1278">Translocase</keyword>
<gene>
    <name evidence="8" type="ORF">MARGE09_P3202</name>
</gene>
<dbReference type="NCBIfam" id="NF010061">
    <property type="entry name" value="PRK13538.1"/>
    <property type="match status" value="1"/>
</dbReference>
<evidence type="ECO:0000313" key="9">
    <source>
        <dbReference type="Proteomes" id="UP001320119"/>
    </source>
</evidence>
<evidence type="ECO:0000256" key="1">
    <source>
        <dbReference type="ARBA" id="ARBA00022448"/>
    </source>
</evidence>
<dbReference type="SMART" id="SM00382">
    <property type="entry name" value="AAA"/>
    <property type="match status" value="1"/>
</dbReference>
<dbReference type="PANTHER" id="PTHR43499">
    <property type="entry name" value="ABC TRANSPORTER I FAMILY MEMBER 1"/>
    <property type="match status" value="1"/>
</dbReference>
<dbReference type="Proteomes" id="UP001320119">
    <property type="component" value="Chromosome"/>
</dbReference>
<keyword evidence="9" id="KW-1185">Reference proteome</keyword>
<dbReference type="Pfam" id="PF00005">
    <property type="entry name" value="ABC_tran"/>
    <property type="match status" value="1"/>
</dbReference>
<dbReference type="GO" id="GO:0017004">
    <property type="term" value="P:cytochrome complex assembly"/>
    <property type="evidence" value="ECO:0007669"/>
    <property type="project" value="UniProtKB-KW"/>
</dbReference>
<evidence type="ECO:0000256" key="4">
    <source>
        <dbReference type="ARBA" id="ARBA00022840"/>
    </source>
</evidence>
<name>A0AAN2BLH2_9GAMM</name>
<protein>
    <submittedName>
        <fullName evidence="8">Heme exporter protein A</fullName>
    </submittedName>
</protein>
<dbReference type="PROSITE" id="PS50893">
    <property type="entry name" value="ABC_TRANSPORTER_2"/>
    <property type="match status" value="1"/>
</dbReference>
<dbReference type="PANTHER" id="PTHR43499:SF1">
    <property type="entry name" value="ABC TRANSPORTER I FAMILY MEMBER 1"/>
    <property type="match status" value="1"/>
</dbReference>
<evidence type="ECO:0000313" key="8">
    <source>
        <dbReference type="EMBL" id="BCD99001.1"/>
    </source>
</evidence>
<dbReference type="GO" id="GO:0022857">
    <property type="term" value="F:transmembrane transporter activity"/>
    <property type="evidence" value="ECO:0007669"/>
    <property type="project" value="InterPro"/>
</dbReference>
<keyword evidence="1" id="KW-0813">Transport</keyword>
<dbReference type="GO" id="GO:0005524">
    <property type="term" value="F:ATP binding"/>
    <property type="evidence" value="ECO:0007669"/>
    <property type="project" value="UniProtKB-KW"/>
</dbReference>
<dbReference type="SUPFAM" id="SSF52540">
    <property type="entry name" value="P-loop containing nucleoside triphosphate hydrolases"/>
    <property type="match status" value="1"/>
</dbReference>
<evidence type="ECO:0000256" key="3">
    <source>
        <dbReference type="ARBA" id="ARBA00022748"/>
    </source>
</evidence>
<dbReference type="AlphaFoldDB" id="A0AAN2BLH2"/>
<evidence type="ECO:0000256" key="5">
    <source>
        <dbReference type="ARBA" id="ARBA00022967"/>
    </source>
</evidence>
<accession>A0AAN2BLH2</accession>
<dbReference type="NCBIfam" id="TIGR01189">
    <property type="entry name" value="ccmA"/>
    <property type="match status" value="1"/>
</dbReference>
<reference evidence="8 9" key="1">
    <citation type="journal article" date="2022" name="IScience">
        <title>An ultrasensitive nanofiber-based assay for enzymatic hydrolysis and deep-sea microbial degradation of cellulose.</title>
        <authorList>
            <person name="Tsudome M."/>
            <person name="Tachioka M."/>
            <person name="Miyazaki M."/>
            <person name="Uchimura K."/>
            <person name="Tsuda M."/>
            <person name="Takaki Y."/>
            <person name="Deguchi S."/>
        </authorList>
    </citation>
    <scope>NUCLEOTIDE SEQUENCE [LARGE SCALE GENOMIC DNA]</scope>
    <source>
        <strain evidence="8 9">GE09</strain>
    </source>
</reference>
<dbReference type="GO" id="GO:0016887">
    <property type="term" value="F:ATP hydrolysis activity"/>
    <property type="evidence" value="ECO:0007669"/>
    <property type="project" value="InterPro"/>
</dbReference>
<proteinExistence type="predicted"/>
<evidence type="ECO:0000256" key="6">
    <source>
        <dbReference type="ARBA" id="ARBA00023136"/>
    </source>
</evidence>